<sequence>MRVQADKVNVPRMIYSRNIDNLKILLEDDTSAFTSEVTLKFLENIVHFLEHQKKLM</sequence>
<dbReference type="AlphaFoldDB" id="A0A0K2VAU1"/>
<name>A0A0K2VAU1_LEPSM</name>
<accession>A0A0K2VAU1</accession>
<dbReference type="EMBL" id="HACA01030034">
    <property type="protein sequence ID" value="CDW47395.1"/>
    <property type="molecule type" value="Transcribed_RNA"/>
</dbReference>
<reference evidence="1" key="1">
    <citation type="submission" date="2014-05" db="EMBL/GenBank/DDBJ databases">
        <authorList>
            <person name="Chronopoulou M."/>
        </authorList>
    </citation>
    <scope>NUCLEOTIDE SEQUENCE</scope>
    <source>
        <tissue evidence="1">Whole organism</tissue>
    </source>
</reference>
<proteinExistence type="predicted"/>
<evidence type="ECO:0000313" key="1">
    <source>
        <dbReference type="EMBL" id="CDW47395.1"/>
    </source>
</evidence>
<protein>
    <submittedName>
        <fullName evidence="1">Uncharacterized protein</fullName>
    </submittedName>
</protein>
<organism evidence="1">
    <name type="scientific">Lepeophtheirus salmonis</name>
    <name type="common">Salmon louse</name>
    <name type="synonym">Caligus salmonis</name>
    <dbReference type="NCBI Taxonomy" id="72036"/>
    <lineage>
        <taxon>Eukaryota</taxon>
        <taxon>Metazoa</taxon>
        <taxon>Ecdysozoa</taxon>
        <taxon>Arthropoda</taxon>
        <taxon>Crustacea</taxon>
        <taxon>Multicrustacea</taxon>
        <taxon>Hexanauplia</taxon>
        <taxon>Copepoda</taxon>
        <taxon>Siphonostomatoida</taxon>
        <taxon>Caligidae</taxon>
        <taxon>Lepeophtheirus</taxon>
    </lineage>
</organism>